<reference evidence="2" key="1">
    <citation type="submission" date="2013-07" db="EMBL/GenBank/DDBJ databases">
        <title>The genome of an arbuscular mycorrhizal fungus provides insights into the evolution of the oldest plant symbiosis.</title>
        <authorList>
            <consortium name="DOE Joint Genome Institute"/>
            <person name="Tisserant E."/>
            <person name="Malbreil M."/>
            <person name="Kuo A."/>
            <person name="Kohler A."/>
            <person name="Symeonidi A."/>
            <person name="Balestrini R."/>
            <person name="Charron P."/>
            <person name="Duensing N."/>
            <person name="Frei-dit-Frey N."/>
            <person name="Gianinazzi-Pearson V."/>
            <person name="Gilbert B."/>
            <person name="Handa Y."/>
            <person name="Hijri M."/>
            <person name="Kaul R."/>
            <person name="Kawaguchi M."/>
            <person name="Krajinski F."/>
            <person name="Lammers P."/>
            <person name="Lapierre D."/>
            <person name="Masclaux F.G."/>
            <person name="Murat C."/>
            <person name="Morin E."/>
            <person name="Ndikumana S."/>
            <person name="Pagni M."/>
            <person name="Petitpierre D."/>
            <person name="Requena N."/>
            <person name="Rosikiewicz P."/>
            <person name="Riley R."/>
            <person name="Saito K."/>
            <person name="San Clemente H."/>
            <person name="Shapiro H."/>
            <person name="van Tuinen D."/>
            <person name="Becard G."/>
            <person name="Bonfante P."/>
            <person name="Paszkowski U."/>
            <person name="Shachar-Hill Y."/>
            <person name="Young J.P."/>
            <person name="Sanders I.R."/>
            <person name="Henrissat B."/>
            <person name="Rensing S.A."/>
            <person name="Grigoriev I.V."/>
            <person name="Corradi N."/>
            <person name="Roux C."/>
            <person name="Martin F."/>
        </authorList>
    </citation>
    <scope>NUCLEOTIDE SEQUENCE</scope>
    <source>
        <strain evidence="2">DAOM 197198</strain>
    </source>
</reference>
<evidence type="ECO:0000313" key="2">
    <source>
        <dbReference type="EMBL" id="ESA11510.1"/>
    </source>
</evidence>
<dbReference type="HOGENOM" id="CLU_064792_0_0_1"/>
<gene>
    <name evidence="2" type="ORF">GLOINDRAFT_3147</name>
</gene>
<feature type="region of interest" description="Disordered" evidence="1">
    <location>
        <begin position="98"/>
        <end position="134"/>
    </location>
</feature>
<proteinExistence type="predicted"/>
<dbReference type="EMBL" id="KI285913">
    <property type="protein sequence ID" value="ESA11510.1"/>
    <property type="molecule type" value="Genomic_DNA"/>
</dbReference>
<accession>U9TTU9</accession>
<feature type="compositionally biased region" description="Polar residues" evidence="1">
    <location>
        <begin position="122"/>
        <end position="134"/>
    </location>
</feature>
<dbReference type="AlphaFoldDB" id="U9TTU9"/>
<sequence length="280" mass="31946">MSFAIGKKFSKKFLKNLEKSYHPVTNEEDIYFTYSSPNKRNNMTFSQPAGSTQTVNNTITDTTIEEASSTSPTHILSHSEIELTSRDSQENDIHTQTPITENLTFMEEDPIEPNPDKGKLPETQSATQTNTPNPIQITVLNDIFKQTPQASNKAHKGFIPRDSFPPKLSNNEIINLIKITRDSLDQYIEKSPDNLKQVKIYELTNEAINTLMERKFANLDQAVIKIMDIPYNYDTSMLIKHLAVKTGSNVLEHKEIKKPPRKIPNRNNRGRPIFIKPAYK</sequence>
<evidence type="ECO:0000256" key="1">
    <source>
        <dbReference type="SAM" id="MobiDB-lite"/>
    </source>
</evidence>
<name>U9TTU9_RHIID</name>
<protein>
    <submittedName>
        <fullName evidence="2">Uncharacterized protein</fullName>
    </submittedName>
</protein>
<organism evidence="2">
    <name type="scientific">Rhizophagus irregularis (strain DAOM 181602 / DAOM 197198 / MUCL 43194)</name>
    <name type="common">Arbuscular mycorrhizal fungus</name>
    <name type="synonym">Glomus intraradices</name>
    <dbReference type="NCBI Taxonomy" id="747089"/>
    <lineage>
        <taxon>Eukaryota</taxon>
        <taxon>Fungi</taxon>
        <taxon>Fungi incertae sedis</taxon>
        <taxon>Mucoromycota</taxon>
        <taxon>Glomeromycotina</taxon>
        <taxon>Glomeromycetes</taxon>
        <taxon>Glomerales</taxon>
        <taxon>Glomeraceae</taxon>
        <taxon>Rhizophagus</taxon>
    </lineage>
</organism>